<dbReference type="InterPro" id="IPR036615">
    <property type="entry name" value="Mur_ligase_C_dom_sf"/>
</dbReference>
<dbReference type="GO" id="GO:0016881">
    <property type="term" value="F:acid-amino acid ligase activity"/>
    <property type="evidence" value="ECO:0007669"/>
    <property type="project" value="InterPro"/>
</dbReference>
<evidence type="ECO:0000256" key="1">
    <source>
        <dbReference type="ARBA" id="ARBA00022598"/>
    </source>
</evidence>
<evidence type="ECO:0000256" key="8">
    <source>
        <dbReference type="ARBA" id="ARBA00023316"/>
    </source>
</evidence>
<dbReference type="GO" id="GO:0008360">
    <property type="term" value="P:regulation of cell shape"/>
    <property type="evidence" value="ECO:0007669"/>
    <property type="project" value="UniProtKB-KW"/>
</dbReference>
<evidence type="ECO:0000256" key="6">
    <source>
        <dbReference type="ARBA" id="ARBA00022984"/>
    </source>
</evidence>
<evidence type="ECO:0000256" key="3">
    <source>
        <dbReference type="ARBA" id="ARBA00022741"/>
    </source>
</evidence>
<dbReference type="GO" id="GO:0005524">
    <property type="term" value="F:ATP binding"/>
    <property type="evidence" value="ECO:0007669"/>
    <property type="project" value="UniProtKB-KW"/>
</dbReference>
<evidence type="ECO:0000259" key="9">
    <source>
        <dbReference type="Pfam" id="PF01225"/>
    </source>
</evidence>
<dbReference type="EMBL" id="QPIZ01000001">
    <property type="protein sequence ID" value="RCW39404.1"/>
    <property type="molecule type" value="Genomic_DNA"/>
</dbReference>
<dbReference type="GO" id="GO:0071555">
    <property type="term" value="P:cell wall organization"/>
    <property type="evidence" value="ECO:0007669"/>
    <property type="project" value="UniProtKB-KW"/>
</dbReference>
<evidence type="ECO:0000313" key="12">
    <source>
        <dbReference type="EMBL" id="RCW39404.1"/>
    </source>
</evidence>
<dbReference type="Gene3D" id="3.40.1190.10">
    <property type="entry name" value="Mur-like, catalytic domain"/>
    <property type="match status" value="1"/>
</dbReference>
<accession>A0A368VIC9</accession>
<dbReference type="InterPro" id="IPR036565">
    <property type="entry name" value="Mur-like_cat_sf"/>
</dbReference>
<comment type="caution">
    <text evidence="12">The sequence shown here is derived from an EMBL/GenBank/DDBJ whole genome shotgun (WGS) entry which is preliminary data.</text>
</comment>
<dbReference type="Pfam" id="PF08245">
    <property type="entry name" value="Mur_ligase_M"/>
    <property type="match status" value="1"/>
</dbReference>
<evidence type="ECO:0000256" key="5">
    <source>
        <dbReference type="ARBA" id="ARBA00022960"/>
    </source>
</evidence>
<dbReference type="Pfam" id="PF01225">
    <property type="entry name" value="Mur_ligase"/>
    <property type="match status" value="1"/>
</dbReference>
<dbReference type="GO" id="GO:0051301">
    <property type="term" value="P:cell division"/>
    <property type="evidence" value="ECO:0007669"/>
    <property type="project" value="UniProtKB-KW"/>
</dbReference>
<reference evidence="12 13" key="1">
    <citation type="submission" date="2018-07" db="EMBL/GenBank/DDBJ databases">
        <title>Freshwater and sediment microbial communities from various areas in North America, analyzing microbe dynamics in response to fracking.</title>
        <authorList>
            <person name="Lamendella R."/>
        </authorList>
    </citation>
    <scope>NUCLEOTIDE SEQUENCE [LARGE SCALE GENOMIC DNA]</scope>
    <source>
        <strain evidence="12 13">160A</strain>
    </source>
</reference>
<dbReference type="RefSeq" id="WP_114436148.1">
    <property type="nucleotide sequence ID" value="NZ_QPIZ01000001.1"/>
</dbReference>
<feature type="domain" description="Mur ligase N-terminal catalytic" evidence="9">
    <location>
        <begin position="3"/>
        <end position="102"/>
    </location>
</feature>
<evidence type="ECO:0000313" key="13">
    <source>
        <dbReference type="Proteomes" id="UP000252733"/>
    </source>
</evidence>
<gene>
    <name evidence="12" type="ORF">DFO77_101174</name>
</gene>
<dbReference type="InterPro" id="IPR013221">
    <property type="entry name" value="Mur_ligase_cen"/>
</dbReference>
<keyword evidence="2" id="KW-0132">Cell division</keyword>
<feature type="domain" description="Mur ligase C-terminal" evidence="10">
    <location>
        <begin position="305"/>
        <end position="393"/>
    </location>
</feature>
<keyword evidence="4" id="KW-0067">ATP-binding</keyword>
<protein>
    <submittedName>
        <fullName evidence="12">UDP-N-acetylmuramate: L-alanyl-gamma-D-glutamyl-meso-diaminopimelate ligase</fullName>
    </submittedName>
</protein>
<keyword evidence="1 12" id="KW-0436">Ligase</keyword>
<dbReference type="PANTHER" id="PTHR43445">
    <property type="entry name" value="UDP-N-ACETYLMURAMATE--L-ALANINE LIGASE-RELATED"/>
    <property type="match status" value="1"/>
</dbReference>
<keyword evidence="5" id="KW-0133">Cell shape</keyword>
<sequence>MRVHFIAIGGSAMHNLAIALHKKGFHVTGSDDKIFEPSKSRLQNHGLLPVKEGWSPDTISEDLDAVILGMHARSDNPELLKAQKLNLKVYSYPEYLYEQTKNKKRVVIAGSHGKTTITSMLLHVLKETGRKFDFMVGAHIKGFDTMVELSNESDVAVFEGDEYLSSPIDLRPKFLWYKPRIALVTGVAWDHVNVFPTEEEYNHQFELFAQTLEPGGSFIFYQQDPVLQAIAHRHPELNALSYNEVETESFNGETLVVCDERNYVLKIFGHHNFQNLAGALLVAKDLGVTEKDFWESMQNFEGAARRLQVLSENENASVFYDFAHAPSKVKATVAAVKDQYPHRQLLAVVELHTFSSLNREFLPQYEGAMENADEAVVFFDPEVVAHKKLEEVTIKDVEHAFAKKGLKVFTDGDKLHQFLAGKRLENSNLLLMTSGNLAGIDVNALAEEVLS</sequence>
<keyword evidence="3" id="KW-0547">Nucleotide-binding</keyword>
<dbReference type="SUPFAM" id="SSF53623">
    <property type="entry name" value="MurD-like peptide ligases, catalytic domain"/>
    <property type="match status" value="1"/>
</dbReference>
<keyword evidence="6" id="KW-0573">Peptidoglycan synthesis</keyword>
<feature type="domain" description="Mur ligase central" evidence="11">
    <location>
        <begin position="108"/>
        <end position="283"/>
    </location>
</feature>
<dbReference type="AlphaFoldDB" id="A0A368VIC9"/>
<evidence type="ECO:0000259" key="11">
    <source>
        <dbReference type="Pfam" id="PF08245"/>
    </source>
</evidence>
<dbReference type="InterPro" id="IPR050061">
    <property type="entry name" value="MurCDEF_pg_biosynth"/>
</dbReference>
<evidence type="ECO:0000256" key="2">
    <source>
        <dbReference type="ARBA" id="ARBA00022618"/>
    </source>
</evidence>
<dbReference type="SUPFAM" id="SSF53244">
    <property type="entry name" value="MurD-like peptide ligases, peptide-binding domain"/>
    <property type="match status" value="1"/>
</dbReference>
<dbReference type="Pfam" id="PF02875">
    <property type="entry name" value="Mur_ligase_C"/>
    <property type="match status" value="1"/>
</dbReference>
<evidence type="ECO:0000259" key="10">
    <source>
        <dbReference type="Pfam" id="PF02875"/>
    </source>
</evidence>
<dbReference type="Gene3D" id="3.40.50.720">
    <property type="entry name" value="NAD(P)-binding Rossmann-like Domain"/>
    <property type="match status" value="1"/>
</dbReference>
<dbReference type="Gene3D" id="3.90.190.20">
    <property type="entry name" value="Mur ligase, C-terminal domain"/>
    <property type="match status" value="1"/>
</dbReference>
<keyword evidence="7" id="KW-0131">Cell cycle</keyword>
<evidence type="ECO:0000256" key="7">
    <source>
        <dbReference type="ARBA" id="ARBA00023306"/>
    </source>
</evidence>
<dbReference type="PANTHER" id="PTHR43445:SF5">
    <property type="entry name" value="UDP-N-ACETYLMURAMATE--L-ALANYL-GAMMA-D-GLUTAMYL-MESO-2,6-DIAMINOHEPTANDIOATE LIGASE"/>
    <property type="match status" value="1"/>
</dbReference>
<dbReference type="InterPro" id="IPR004101">
    <property type="entry name" value="Mur_ligase_C"/>
</dbReference>
<name>A0A368VIC9_9BACT</name>
<dbReference type="GO" id="GO:0009252">
    <property type="term" value="P:peptidoglycan biosynthetic process"/>
    <property type="evidence" value="ECO:0007669"/>
    <property type="project" value="UniProtKB-KW"/>
</dbReference>
<keyword evidence="8" id="KW-0961">Cell wall biogenesis/degradation</keyword>
<organism evidence="12 13">
    <name type="scientific">Marinilabilia salmonicolor</name>
    <dbReference type="NCBI Taxonomy" id="989"/>
    <lineage>
        <taxon>Bacteria</taxon>
        <taxon>Pseudomonadati</taxon>
        <taxon>Bacteroidota</taxon>
        <taxon>Bacteroidia</taxon>
        <taxon>Marinilabiliales</taxon>
        <taxon>Marinilabiliaceae</taxon>
        <taxon>Marinilabilia</taxon>
    </lineage>
</organism>
<dbReference type="InterPro" id="IPR000713">
    <property type="entry name" value="Mur_ligase_N"/>
</dbReference>
<proteinExistence type="predicted"/>
<evidence type="ECO:0000256" key="4">
    <source>
        <dbReference type="ARBA" id="ARBA00022840"/>
    </source>
</evidence>
<dbReference type="Proteomes" id="UP000252733">
    <property type="component" value="Unassembled WGS sequence"/>
</dbReference>
<keyword evidence="13" id="KW-1185">Reference proteome</keyword>
<dbReference type="SUPFAM" id="SSF51984">
    <property type="entry name" value="MurCD N-terminal domain"/>
    <property type="match status" value="1"/>
</dbReference>